<feature type="compositionally biased region" description="Low complexity" evidence="1">
    <location>
        <begin position="327"/>
        <end position="336"/>
    </location>
</feature>
<dbReference type="GO" id="GO:0016301">
    <property type="term" value="F:kinase activity"/>
    <property type="evidence" value="ECO:0007669"/>
    <property type="project" value="UniProtKB-KW"/>
</dbReference>
<feature type="compositionally biased region" description="Polar residues" evidence="1">
    <location>
        <begin position="339"/>
        <end position="350"/>
    </location>
</feature>
<comment type="caution">
    <text evidence="3">The sequence shown here is derived from an EMBL/GenBank/DDBJ whole genome shotgun (WGS) entry which is preliminary data.</text>
</comment>
<feature type="domain" description="PDZ" evidence="2">
    <location>
        <begin position="1"/>
        <end position="60"/>
    </location>
</feature>
<dbReference type="SUPFAM" id="SSF50156">
    <property type="entry name" value="PDZ domain-like"/>
    <property type="match status" value="1"/>
</dbReference>
<name>A0A9W7WTR5_TRIRA</name>
<keyword evidence="4" id="KW-1185">Reference proteome</keyword>
<feature type="compositionally biased region" description="Polar residues" evidence="1">
    <location>
        <begin position="104"/>
        <end position="114"/>
    </location>
</feature>
<keyword evidence="3" id="KW-0808">Transferase</keyword>
<organism evidence="3 4">
    <name type="scientific">Triplophysa rosa</name>
    <name type="common">Cave loach</name>
    <dbReference type="NCBI Taxonomy" id="992332"/>
    <lineage>
        <taxon>Eukaryota</taxon>
        <taxon>Metazoa</taxon>
        <taxon>Chordata</taxon>
        <taxon>Craniata</taxon>
        <taxon>Vertebrata</taxon>
        <taxon>Euteleostomi</taxon>
        <taxon>Actinopterygii</taxon>
        <taxon>Neopterygii</taxon>
        <taxon>Teleostei</taxon>
        <taxon>Ostariophysi</taxon>
        <taxon>Cypriniformes</taxon>
        <taxon>Nemacheilidae</taxon>
        <taxon>Triplophysa</taxon>
    </lineage>
</organism>
<dbReference type="InterPro" id="IPR001478">
    <property type="entry name" value="PDZ"/>
</dbReference>
<keyword evidence="3" id="KW-0418">Kinase</keyword>
<dbReference type="GO" id="GO:0007165">
    <property type="term" value="P:signal transduction"/>
    <property type="evidence" value="ECO:0007669"/>
    <property type="project" value="TreeGrafter"/>
</dbReference>
<feature type="compositionally biased region" description="Basic and acidic residues" evidence="1">
    <location>
        <begin position="162"/>
        <end position="184"/>
    </location>
</feature>
<evidence type="ECO:0000256" key="1">
    <source>
        <dbReference type="SAM" id="MobiDB-lite"/>
    </source>
</evidence>
<dbReference type="EMBL" id="JAFHDT010000007">
    <property type="protein sequence ID" value="KAI7808159.1"/>
    <property type="molecule type" value="Genomic_DNA"/>
</dbReference>
<dbReference type="AlphaFoldDB" id="A0A9W7WTR5"/>
<dbReference type="SMART" id="SM00228">
    <property type="entry name" value="PDZ"/>
    <property type="match status" value="1"/>
</dbReference>
<dbReference type="GO" id="GO:0005911">
    <property type="term" value="C:cell-cell junction"/>
    <property type="evidence" value="ECO:0007669"/>
    <property type="project" value="TreeGrafter"/>
</dbReference>
<evidence type="ECO:0000259" key="2">
    <source>
        <dbReference type="PROSITE" id="PS50106"/>
    </source>
</evidence>
<sequence length="375" mass="42380">GLYILRLAEDGPALKDGRIHVGDQVVEINGEQTQGISHTRAIELIQAGGNIVHLLLQPQALLSENSSSEKVPLSDPRGSNASNIPLRSPLHHPSSPPVKKRTSDLSNSIASSPASLDLVLQDPHPKDSNKEKRTKPQKPSASSSSRQRRLKSWSTENLIDVEDTKKPKTPSKAKDRAHNHKENPQRGTNKHALSNRLSRSVSPQKSEVVVERGREKERRARPIPGVDQRKSDTQKRRKPETTKENETQERKERGRAERKVKSEEEVDLKRAQRKKKDGRQLHDGHISNREEEKKSKQAKEKRSSKEDSRNEVTDRKRDTKENESNNEDTNSTNDAAPVTNRSSLVFDSPVTNGLWKIPSYARILTREEVMRDVFD</sequence>
<dbReference type="PANTHER" id="PTHR10316:SF65">
    <property type="entry name" value="MEMBRANE-ASSOCIATED GUANYLATE KINASE, WW AND PDZ DOMAIN-CONTAINING PROTEIN 3 ISOFORM X1"/>
    <property type="match status" value="1"/>
</dbReference>
<dbReference type="PANTHER" id="PTHR10316">
    <property type="entry name" value="MEMBRANE ASSOCIATED GUANYLATE KINASE-RELATED"/>
    <property type="match status" value="1"/>
</dbReference>
<accession>A0A9W7WTR5</accession>
<feature type="compositionally biased region" description="Basic and acidic residues" evidence="1">
    <location>
        <begin position="208"/>
        <end position="220"/>
    </location>
</feature>
<feature type="compositionally biased region" description="Polar residues" evidence="1">
    <location>
        <begin position="185"/>
        <end position="205"/>
    </location>
</feature>
<dbReference type="GO" id="GO:0005737">
    <property type="term" value="C:cytoplasm"/>
    <property type="evidence" value="ECO:0007669"/>
    <property type="project" value="TreeGrafter"/>
</dbReference>
<feature type="compositionally biased region" description="Basic and acidic residues" evidence="1">
    <location>
        <begin position="227"/>
        <end position="270"/>
    </location>
</feature>
<evidence type="ECO:0000313" key="4">
    <source>
        <dbReference type="Proteomes" id="UP001059041"/>
    </source>
</evidence>
<dbReference type="InterPro" id="IPR036034">
    <property type="entry name" value="PDZ_sf"/>
</dbReference>
<proteinExistence type="predicted"/>
<reference evidence="3" key="1">
    <citation type="submission" date="2021-02" db="EMBL/GenBank/DDBJ databases">
        <title>Comparative genomics reveals that relaxation of natural selection precedes convergent phenotypic evolution of cavefish.</title>
        <authorList>
            <person name="Peng Z."/>
        </authorList>
    </citation>
    <scope>NUCLEOTIDE SEQUENCE</scope>
    <source>
        <tissue evidence="3">Muscle</tissue>
    </source>
</reference>
<dbReference type="Gene3D" id="2.30.42.10">
    <property type="match status" value="1"/>
</dbReference>
<feature type="compositionally biased region" description="Basic and acidic residues" evidence="1">
    <location>
        <begin position="278"/>
        <end position="323"/>
    </location>
</feature>
<gene>
    <name evidence="3" type="ORF">IRJ41_019908</name>
</gene>
<feature type="non-terminal residue" evidence="3">
    <location>
        <position position="375"/>
    </location>
</feature>
<dbReference type="Pfam" id="PF00595">
    <property type="entry name" value="PDZ"/>
    <property type="match status" value="1"/>
</dbReference>
<feature type="region of interest" description="Disordered" evidence="1">
    <location>
        <begin position="66"/>
        <end position="350"/>
    </location>
</feature>
<evidence type="ECO:0000313" key="3">
    <source>
        <dbReference type="EMBL" id="KAI7808159.1"/>
    </source>
</evidence>
<dbReference type="Proteomes" id="UP001059041">
    <property type="component" value="Linkage Group LG7"/>
</dbReference>
<protein>
    <submittedName>
        <fullName evidence="3">Membrane-associated guanylate kinase</fullName>
    </submittedName>
</protein>
<dbReference type="PROSITE" id="PS50106">
    <property type="entry name" value="PDZ"/>
    <property type="match status" value="1"/>
</dbReference>